<evidence type="ECO:0000256" key="2">
    <source>
        <dbReference type="PROSITE-ProRule" id="PRU00169"/>
    </source>
</evidence>
<organism evidence="6 7">
    <name type="scientific">Streptomyces litmocidini</name>
    <dbReference type="NCBI Taxonomy" id="67318"/>
    <lineage>
        <taxon>Bacteria</taxon>
        <taxon>Bacillati</taxon>
        <taxon>Actinomycetota</taxon>
        <taxon>Actinomycetes</taxon>
        <taxon>Kitasatosporales</taxon>
        <taxon>Streptomycetaceae</taxon>
        <taxon>Streptomyces</taxon>
    </lineage>
</organism>
<dbReference type="InterPro" id="IPR036388">
    <property type="entry name" value="WH-like_DNA-bd_sf"/>
</dbReference>
<gene>
    <name evidence="6" type="ORF">ACH407_09060</name>
</gene>
<feature type="DNA-binding region" description="OmpR/PhoB-type" evidence="3">
    <location>
        <begin position="176"/>
        <end position="269"/>
    </location>
</feature>
<dbReference type="InterPro" id="IPR039420">
    <property type="entry name" value="WalR-like"/>
</dbReference>
<dbReference type="InterPro" id="IPR001789">
    <property type="entry name" value="Sig_transdc_resp-reg_receiver"/>
</dbReference>
<dbReference type="EMBL" id="JBIRUI010000003">
    <property type="protein sequence ID" value="MFI1713709.1"/>
    <property type="molecule type" value="Genomic_DNA"/>
</dbReference>
<comment type="caution">
    <text evidence="6">The sequence shown here is derived from an EMBL/GenBank/DDBJ whole genome shotgun (WGS) entry which is preliminary data.</text>
</comment>
<dbReference type="PROSITE" id="PS51755">
    <property type="entry name" value="OMPR_PHOB"/>
    <property type="match status" value="1"/>
</dbReference>
<dbReference type="SUPFAM" id="SSF46894">
    <property type="entry name" value="C-terminal effector domain of the bipartite response regulators"/>
    <property type="match status" value="1"/>
</dbReference>
<dbReference type="Pfam" id="PF00486">
    <property type="entry name" value="Trans_reg_C"/>
    <property type="match status" value="1"/>
</dbReference>
<evidence type="ECO:0000313" key="7">
    <source>
        <dbReference type="Proteomes" id="UP001611339"/>
    </source>
</evidence>
<evidence type="ECO:0000256" key="1">
    <source>
        <dbReference type="ARBA" id="ARBA00023125"/>
    </source>
</evidence>
<feature type="modified residue" description="4-aspartylphosphate" evidence="2">
    <location>
        <position position="102"/>
    </location>
</feature>
<dbReference type="PROSITE" id="PS50110">
    <property type="entry name" value="RESPONSE_REGULATORY"/>
    <property type="match status" value="1"/>
</dbReference>
<dbReference type="PANTHER" id="PTHR48111">
    <property type="entry name" value="REGULATOR OF RPOS"/>
    <property type="match status" value="1"/>
</dbReference>
<reference evidence="6 7" key="1">
    <citation type="submission" date="2024-10" db="EMBL/GenBank/DDBJ databases">
        <title>The Natural Products Discovery Center: Release of the First 8490 Sequenced Strains for Exploring Actinobacteria Biosynthetic Diversity.</title>
        <authorList>
            <person name="Kalkreuter E."/>
            <person name="Kautsar S.A."/>
            <person name="Yang D."/>
            <person name="Bader C.D."/>
            <person name="Teijaro C.N."/>
            <person name="Fluegel L."/>
            <person name="Davis C.M."/>
            <person name="Simpson J.R."/>
            <person name="Lauterbach L."/>
            <person name="Steele A.D."/>
            <person name="Gui C."/>
            <person name="Meng S."/>
            <person name="Li G."/>
            <person name="Viehrig K."/>
            <person name="Ye F."/>
            <person name="Su P."/>
            <person name="Kiefer A.F."/>
            <person name="Nichols A."/>
            <person name="Cepeda A.J."/>
            <person name="Yan W."/>
            <person name="Fan B."/>
            <person name="Jiang Y."/>
            <person name="Adhikari A."/>
            <person name="Zheng C.-J."/>
            <person name="Schuster L."/>
            <person name="Cowan T.M."/>
            <person name="Smanski M.J."/>
            <person name="Chevrette M.G."/>
            <person name="De Carvalho L.P.S."/>
            <person name="Shen B."/>
        </authorList>
    </citation>
    <scope>NUCLEOTIDE SEQUENCE [LARGE SCALE GENOMIC DNA]</scope>
    <source>
        <strain evidence="6 7">NPDC020602</strain>
    </source>
</reference>
<accession>A0ABW7U243</accession>
<dbReference type="InterPro" id="IPR016032">
    <property type="entry name" value="Sig_transdc_resp-reg_C-effctor"/>
</dbReference>
<feature type="domain" description="Response regulatory" evidence="4">
    <location>
        <begin position="2"/>
        <end position="167"/>
    </location>
</feature>
<dbReference type="SMART" id="SM00862">
    <property type="entry name" value="Trans_reg_C"/>
    <property type="match status" value="1"/>
</dbReference>
<evidence type="ECO:0000256" key="3">
    <source>
        <dbReference type="PROSITE-ProRule" id="PRU01091"/>
    </source>
</evidence>
<dbReference type="SUPFAM" id="SSF52172">
    <property type="entry name" value="CheY-like"/>
    <property type="match status" value="2"/>
</dbReference>
<protein>
    <submittedName>
        <fullName evidence="6">Response regulator transcription factor</fullName>
    </submittedName>
</protein>
<evidence type="ECO:0000313" key="6">
    <source>
        <dbReference type="EMBL" id="MFI1713709.1"/>
    </source>
</evidence>
<keyword evidence="1 3" id="KW-0238">DNA-binding</keyword>
<dbReference type="Gene3D" id="6.10.250.690">
    <property type="match status" value="1"/>
</dbReference>
<evidence type="ECO:0000259" key="5">
    <source>
        <dbReference type="PROSITE" id="PS51755"/>
    </source>
</evidence>
<dbReference type="CDD" id="cd00383">
    <property type="entry name" value="trans_reg_C"/>
    <property type="match status" value="1"/>
</dbReference>
<feature type="domain" description="OmpR/PhoB-type" evidence="5">
    <location>
        <begin position="176"/>
        <end position="269"/>
    </location>
</feature>
<dbReference type="SMART" id="SM00448">
    <property type="entry name" value="REC"/>
    <property type="match status" value="1"/>
</dbReference>
<dbReference type="InterPro" id="IPR001867">
    <property type="entry name" value="OmpR/PhoB-type_DNA-bd"/>
</dbReference>
<keyword evidence="7" id="KW-1185">Reference proteome</keyword>
<dbReference type="Gene3D" id="1.10.10.10">
    <property type="entry name" value="Winged helix-like DNA-binding domain superfamily/Winged helix DNA-binding domain"/>
    <property type="match status" value="1"/>
</dbReference>
<proteinExistence type="predicted"/>
<dbReference type="PANTHER" id="PTHR48111:SF36">
    <property type="entry name" value="TRANSCRIPTIONAL REGULATORY PROTEIN CUTR"/>
    <property type="match status" value="1"/>
</dbReference>
<dbReference type="Gene3D" id="3.40.50.2300">
    <property type="match status" value="1"/>
</dbReference>
<dbReference type="Proteomes" id="UP001611339">
    <property type="component" value="Unassembled WGS sequence"/>
</dbReference>
<keyword evidence="2" id="KW-0597">Phosphoprotein</keyword>
<dbReference type="RefSeq" id="WP_398708090.1">
    <property type="nucleotide sequence ID" value="NZ_JBIRUI010000003.1"/>
</dbReference>
<sequence>MRVLVAEDELDLAALLATGLRRAGFAVDTVHAGDDALEALGLPVGGTRETPGACGVCGAWGGAGGACAGVGACAGTRGGGGTRGGVGSPYEAPGPYDVLVLDRDLPRVHGDDVARRLVAAGSPTRILMLTASSAVEDRVDGLDLGADDYLGKPFDFPELVSRVRALRRRSARPALPPLLERDGLLMDTVRRTAVRDGRDLDLSPKEFSVLQLLLEADGAVVSAEELLERAWDAHADPFTGAVRVCMSKLRAKLGEPGLIRTVQGVGYVL</sequence>
<name>A0ABW7U243_9ACTN</name>
<dbReference type="InterPro" id="IPR011006">
    <property type="entry name" value="CheY-like_superfamily"/>
</dbReference>
<evidence type="ECO:0000259" key="4">
    <source>
        <dbReference type="PROSITE" id="PS50110"/>
    </source>
</evidence>
<dbReference type="Pfam" id="PF00072">
    <property type="entry name" value="Response_reg"/>
    <property type="match status" value="1"/>
</dbReference>